<evidence type="ECO:0000259" key="2">
    <source>
        <dbReference type="Pfam" id="PF13386"/>
    </source>
</evidence>
<protein>
    <recommendedName>
        <fullName evidence="2">Urease accessory protein UreH-like transmembrane domain-containing protein</fullName>
    </recommendedName>
</protein>
<dbReference type="RefSeq" id="WP_376802078.1">
    <property type="nucleotide sequence ID" value="NZ_DHHT01000035.1"/>
</dbReference>
<dbReference type="AlphaFoldDB" id="A0A1W9I2B1"/>
<name>A0A1W9I2B1_9HYPH</name>
<feature type="transmembrane region" description="Helical" evidence="1">
    <location>
        <begin position="42"/>
        <end position="63"/>
    </location>
</feature>
<keyword evidence="1" id="KW-0812">Transmembrane</keyword>
<sequence>MTALALAFLAGTLTTLNPCVLPMLPLVLAGTMSGGRLGPVAFAAGMVLSFTALGLFIATIGIGLGITPNVLRQLAALMFVLFGLVLLVKPLQERMALATAGIATGANALAGRVEAKGLAGPFLFGTLAGALWSPCSGPSLGAAIALAAESGGLAPAALRMLAFGLGATLILMILAYGSRAAIMDRRNTLLSAAGWVKPAAGFLFVAIGLIVLTGLDKTMEAFLVARMPDWLIDITTSL</sequence>
<gene>
    <name evidence="3" type="ORF">A4S15_00090</name>
</gene>
<keyword evidence="1" id="KW-0472">Membrane</keyword>
<dbReference type="PANTHER" id="PTHR31272:SF9">
    <property type="entry name" value="BLL1027 PROTEIN"/>
    <property type="match status" value="1"/>
</dbReference>
<feature type="domain" description="Urease accessory protein UreH-like transmembrane" evidence="2">
    <location>
        <begin position="7"/>
        <end position="209"/>
    </location>
</feature>
<dbReference type="EMBL" id="LWDL01000005">
    <property type="protein sequence ID" value="OQW53896.1"/>
    <property type="molecule type" value="Genomic_DNA"/>
</dbReference>
<organism evidence="3 4">
    <name type="scientific">Candidatus Raskinella chloraquaticus</name>
    <dbReference type="NCBI Taxonomy" id="1951219"/>
    <lineage>
        <taxon>Bacteria</taxon>
        <taxon>Pseudomonadati</taxon>
        <taxon>Pseudomonadota</taxon>
        <taxon>Alphaproteobacteria</taxon>
        <taxon>Hyphomicrobiales</taxon>
        <taxon>Phreatobacteraceae</taxon>
        <taxon>Candidatus Raskinella</taxon>
    </lineage>
</organism>
<dbReference type="STRING" id="1827387.A4S15_00090"/>
<comment type="caution">
    <text evidence="3">The sequence shown here is derived from an EMBL/GenBank/DDBJ whole genome shotgun (WGS) entry which is preliminary data.</text>
</comment>
<dbReference type="Proteomes" id="UP000192872">
    <property type="component" value="Unassembled WGS sequence"/>
</dbReference>
<dbReference type="InterPro" id="IPR051790">
    <property type="entry name" value="Cytochrome_c-biogenesis_DsbD"/>
</dbReference>
<dbReference type="PANTHER" id="PTHR31272">
    <property type="entry name" value="CYTOCHROME C-TYPE BIOGENESIS PROTEIN HI_1454-RELATED"/>
    <property type="match status" value="1"/>
</dbReference>
<proteinExistence type="predicted"/>
<keyword evidence="1" id="KW-1133">Transmembrane helix</keyword>
<feature type="transmembrane region" description="Helical" evidence="1">
    <location>
        <begin position="70"/>
        <end position="88"/>
    </location>
</feature>
<feature type="transmembrane region" description="Helical" evidence="1">
    <location>
        <begin position="189"/>
        <end position="212"/>
    </location>
</feature>
<evidence type="ECO:0000313" key="4">
    <source>
        <dbReference type="Proteomes" id="UP000192872"/>
    </source>
</evidence>
<accession>A0A1W9I2B1</accession>
<reference evidence="3 4" key="1">
    <citation type="journal article" date="2017" name="Water Res.">
        <title>Comammox in drinking water systems.</title>
        <authorList>
            <person name="Wang Y."/>
            <person name="Ma L."/>
            <person name="Mao Y."/>
            <person name="Jiang X."/>
            <person name="Xia Y."/>
            <person name="Yu K."/>
            <person name="Li B."/>
            <person name="Zhang T."/>
        </authorList>
    </citation>
    <scope>NUCLEOTIDE SEQUENCE [LARGE SCALE GENOMIC DNA]</scope>
    <source>
        <strain evidence="3">SG_bin8</strain>
    </source>
</reference>
<evidence type="ECO:0000313" key="3">
    <source>
        <dbReference type="EMBL" id="OQW53896.1"/>
    </source>
</evidence>
<dbReference type="InterPro" id="IPR039447">
    <property type="entry name" value="UreH-like_TM_dom"/>
</dbReference>
<feature type="transmembrane region" description="Helical" evidence="1">
    <location>
        <begin position="160"/>
        <end position="177"/>
    </location>
</feature>
<evidence type="ECO:0000256" key="1">
    <source>
        <dbReference type="SAM" id="Phobius"/>
    </source>
</evidence>
<dbReference type="Pfam" id="PF13386">
    <property type="entry name" value="DsbD_2"/>
    <property type="match status" value="1"/>
</dbReference>